<comment type="subcellular location">
    <subcellularLocation>
        <location evidence="1">Membrane</location>
        <topology evidence="1">Multi-pass membrane protein</topology>
    </subcellularLocation>
</comment>
<keyword evidence="4 5" id="KW-0472">Membrane</keyword>
<comment type="caution">
    <text evidence="6">The sequence shown here is derived from an EMBL/GenBank/DDBJ whole genome shotgun (WGS) entry which is preliminary data.</text>
</comment>
<evidence type="ECO:0000313" key="6">
    <source>
        <dbReference type="EMBL" id="KAF5927383.1"/>
    </source>
</evidence>
<feature type="non-terminal residue" evidence="6">
    <location>
        <position position="147"/>
    </location>
</feature>
<dbReference type="EMBL" id="JACDTQ010000577">
    <property type="protein sequence ID" value="KAF5927383.1"/>
    <property type="molecule type" value="Genomic_DNA"/>
</dbReference>
<gene>
    <name evidence="6" type="ORF">HPG69_018983</name>
</gene>
<organism evidence="6 7">
    <name type="scientific">Diceros bicornis minor</name>
    <name type="common">South-central black rhinoceros</name>
    <dbReference type="NCBI Taxonomy" id="77932"/>
    <lineage>
        <taxon>Eukaryota</taxon>
        <taxon>Metazoa</taxon>
        <taxon>Chordata</taxon>
        <taxon>Craniata</taxon>
        <taxon>Vertebrata</taxon>
        <taxon>Euteleostomi</taxon>
        <taxon>Mammalia</taxon>
        <taxon>Eutheria</taxon>
        <taxon>Laurasiatheria</taxon>
        <taxon>Perissodactyla</taxon>
        <taxon>Rhinocerotidae</taxon>
        <taxon>Diceros</taxon>
    </lineage>
</organism>
<proteinExistence type="predicted"/>
<keyword evidence="3 5" id="KW-1133">Transmembrane helix</keyword>
<dbReference type="InterPro" id="IPR007237">
    <property type="entry name" value="CD20-like"/>
</dbReference>
<protein>
    <submittedName>
        <fullName evidence="6">Uncharacterized protein</fullName>
    </submittedName>
</protein>
<reference evidence="6 7" key="1">
    <citation type="journal article" date="2020" name="Mol. Biol. Evol.">
        <title>Interspecific Gene Flow and the Evolution of Specialization in Black and White Rhinoceros.</title>
        <authorList>
            <person name="Moodley Y."/>
            <person name="Westbury M.V."/>
            <person name="Russo I.M."/>
            <person name="Gopalakrishnan S."/>
            <person name="Rakotoarivelo A."/>
            <person name="Olsen R.A."/>
            <person name="Prost S."/>
            <person name="Tunstall T."/>
            <person name="Ryder O.A."/>
            <person name="Dalen L."/>
            <person name="Bruford M.W."/>
        </authorList>
    </citation>
    <scope>NUCLEOTIDE SEQUENCE [LARGE SCALE GENOMIC DNA]</scope>
    <source>
        <strain evidence="6">SBR-YM</strain>
        <tissue evidence="6">Skin</tissue>
    </source>
</reference>
<evidence type="ECO:0000256" key="2">
    <source>
        <dbReference type="ARBA" id="ARBA00022692"/>
    </source>
</evidence>
<evidence type="ECO:0000256" key="1">
    <source>
        <dbReference type="ARBA" id="ARBA00004141"/>
    </source>
</evidence>
<evidence type="ECO:0000313" key="7">
    <source>
        <dbReference type="Proteomes" id="UP000551758"/>
    </source>
</evidence>
<dbReference type="Proteomes" id="UP000551758">
    <property type="component" value="Unassembled WGS sequence"/>
</dbReference>
<feature type="transmembrane region" description="Helical" evidence="5">
    <location>
        <begin position="54"/>
        <end position="73"/>
    </location>
</feature>
<keyword evidence="7" id="KW-1185">Reference proteome</keyword>
<accession>A0A7J7FH56</accession>
<feature type="transmembrane region" description="Helical" evidence="5">
    <location>
        <begin position="111"/>
        <end position="139"/>
    </location>
</feature>
<name>A0A7J7FH56_DICBM</name>
<evidence type="ECO:0000256" key="5">
    <source>
        <dbReference type="SAM" id="Phobius"/>
    </source>
</evidence>
<evidence type="ECO:0000256" key="4">
    <source>
        <dbReference type="ARBA" id="ARBA00023136"/>
    </source>
</evidence>
<keyword evidence="2 5" id="KW-0812">Transmembrane</keyword>
<sequence>MISQPMTNETFVVLTPNGITFLQTESPKPAYQSQGSLKKQLKVEVKVLGVQSSLAANILSSVFALVGFILLSVKLAALDPALWKCALDKQHTPTEYYYDPYENNDCPKAKAILVGTVSVMLICTLLEFCLAVLAALVWWEQSCSDFP</sequence>
<evidence type="ECO:0000256" key="3">
    <source>
        <dbReference type="ARBA" id="ARBA00022989"/>
    </source>
</evidence>
<dbReference type="AlphaFoldDB" id="A0A7J7FH56"/>
<dbReference type="GO" id="GO:0016020">
    <property type="term" value="C:membrane"/>
    <property type="evidence" value="ECO:0007669"/>
    <property type="project" value="UniProtKB-SubCell"/>
</dbReference>
<dbReference type="Pfam" id="PF04103">
    <property type="entry name" value="CD20"/>
    <property type="match status" value="1"/>
</dbReference>